<dbReference type="Proteomes" id="UP000053617">
    <property type="component" value="Unassembled WGS sequence"/>
</dbReference>
<reference evidence="1 2" key="1">
    <citation type="submission" date="2015-01" db="EMBL/GenBank/DDBJ databases">
        <title>The Genome Sequence of Rhinocladiella mackenzie CBS 650.93.</title>
        <authorList>
            <consortium name="The Broad Institute Genomics Platform"/>
            <person name="Cuomo C."/>
            <person name="de Hoog S."/>
            <person name="Gorbushina A."/>
            <person name="Stielow B."/>
            <person name="Teixiera M."/>
            <person name="Abouelleil A."/>
            <person name="Chapman S.B."/>
            <person name="Priest M."/>
            <person name="Young S.K."/>
            <person name="Wortman J."/>
            <person name="Nusbaum C."/>
            <person name="Birren B."/>
        </authorList>
    </citation>
    <scope>NUCLEOTIDE SEQUENCE [LARGE SCALE GENOMIC DNA]</scope>
    <source>
        <strain evidence="1 2">CBS 650.93</strain>
    </source>
</reference>
<accession>A0A0D2HIE3</accession>
<dbReference type="RefSeq" id="XP_013277579.1">
    <property type="nucleotide sequence ID" value="XM_013422125.1"/>
</dbReference>
<proteinExistence type="predicted"/>
<protein>
    <submittedName>
        <fullName evidence="1">Uncharacterized protein</fullName>
    </submittedName>
</protein>
<evidence type="ECO:0000313" key="2">
    <source>
        <dbReference type="Proteomes" id="UP000053617"/>
    </source>
</evidence>
<dbReference type="HOGENOM" id="CLU_2086106_0_0_1"/>
<evidence type="ECO:0000313" key="1">
    <source>
        <dbReference type="EMBL" id="KIX10443.1"/>
    </source>
</evidence>
<dbReference type="GeneID" id="25289596"/>
<sequence>MSIARLTTQNVQTPSVRCPKAILFLTLELSRRRFGEKILKNPKLAATDNEEDRRSFQANVSLEGYPDHVPLGSHVLCVVMERFHNHANGNRGADLVLQSERRDELSVDHWYRIVKNL</sequence>
<dbReference type="AlphaFoldDB" id="A0A0D2HIE3"/>
<gene>
    <name evidence="1" type="ORF">Z518_01525</name>
</gene>
<keyword evidence="2" id="KW-1185">Reference proteome</keyword>
<dbReference type="VEuPathDB" id="FungiDB:Z518_01525"/>
<dbReference type="EMBL" id="KN847475">
    <property type="protein sequence ID" value="KIX10443.1"/>
    <property type="molecule type" value="Genomic_DNA"/>
</dbReference>
<name>A0A0D2HIE3_9EURO</name>
<organism evidence="1 2">
    <name type="scientific">Rhinocladiella mackenziei CBS 650.93</name>
    <dbReference type="NCBI Taxonomy" id="1442369"/>
    <lineage>
        <taxon>Eukaryota</taxon>
        <taxon>Fungi</taxon>
        <taxon>Dikarya</taxon>
        <taxon>Ascomycota</taxon>
        <taxon>Pezizomycotina</taxon>
        <taxon>Eurotiomycetes</taxon>
        <taxon>Chaetothyriomycetidae</taxon>
        <taxon>Chaetothyriales</taxon>
        <taxon>Herpotrichiellaceae</taxon>
        <taxon>Rhinocladiella</taxon>
    </lineage>
</organism>